<evidence type="ECO:0008006" key="5">
    <source>
        <dbReference type="Google" id="ProtNLM"/>
    </source>
</evidence>
<protein>
    <recommendedName>
        <fullName evidence="5">DUF680 domain-containing protein</fullName>
    </recommendedName>
</protein>
<evidence type="ECO:0000313" key="4">
    <source>
        <dbReference type="Proteomes" id="UP001549076"/>
    </source>
</evidence>
<dbReference type="RefSeq" id="WP_354193014.1">
    <property type="nucleotide sequence ID" value="NZ_JBEPML010000002.1"/>
</dbReference>
<feature type="compositionally biased region" description="Polar residues" evidence="1">
    <location>
        <begin position="31"/>
        <end position="43"/>
    </location>
</feature>
<reference evidence="3 4" key="1">
    <citation type="submission" date="2024-06" db="EMBL/GenBank/DDBJ databases">
        <title>Genomic Encyclopedia of Type Strains, Phase IV (KMG-IV): sequencing the most valuable type-strain genomes for metagenomic binning, comparative biology and taxonomic classification.</title>
        <authorList>
            <person name="Goeker M."/>
        </authorList>
    </citation>
    <scope>NUCLEOTIDE SEQUENCE [LARGE SCALE GENOMIC DNA]</scope>
    <source>
        <strain evidence="3 4">DSM 27865</strain>
    </source>
</reference>
<keyword evidence="2" id="KW-0732">Signal</keyword>
<gene>
    <name evidence="3" type="ORF">ABID37_001007</name>
</gene>
<sequence length="64" mass="6635">MKTFLAFAAAFGLSVSAAAAECAWHSNVSASVDKQTTTASVKNTETASAAEAQTTQKKLPEKTE</sequence>
<feature type="region of interest" description="Disordered" evidence="1">
    <location>
        <begin position="31"/>
        <end position="64"/>
    </location>
</feature>
<feature type="signal peptide" evidence="2">
    <location>
        <begin position="1"/>
        <end position="19"/>
    </location>
</feature>
<evidence type="ECO:0000256" key="1">
    <source>
        <dbReference type="SAM" id="MobiDB-lite"/>
    </source>
</evidence>
<comment type="caution">
    <text evidence="3">The sequence shown here is derived from an EMBL/GenBank/DDBJ whole genome shotgun (WGS) entry which is preliminary data.</text>
</comment>
<evidence type="ECO:0000256" key="2">
    <source>
        <dbReference type="SAM" id="SignalP"/>
    </source>
</evidence>
<accession>A0ABV2MVI2</accession>
<proteinExistence type="predicted"/>
<feature type="chain" id="PRO_5046710999" description="DUF680 domain-containing protein" evidence="2">
    <location>
        <begin position="20"/>
        <end position="64"/>
    </location>
</feature>
<name>A0ABV2MVI2_9HYPH</name>
<evidence type="ECO:0000313" key="3">
    <source>
        <dbReference type="EMBL" id="MET3790816.1"/>
    </source>
</evidence>
<keyword evidence="4" id="KW-1185">Reference proteome</keyword>
<dbReference type="Proteomes" id="UP001549076">
    <property type="component" value="Unassembled WGS sequence"/>
</dbReference>
<feature type="compositionally biased region" description="Low complexity" evidence="1">
    <location>
        <begin position="44"/>
        <end position="56"/>
    </location>
</feature>
<dbReference type="EMBL" id="JBEPML010000002">
    <property type="protein sequence ID" value="MET3790816.1"/>
    <property type="molecule type" value="Genomic_DNA"/>
</dbReference>
<organism evidence="3 4">
    <name type="scientific">Aquamicrobium terrae</name>
    <dbReference type="NCBI Taxonomy" id="1324945"/>
    <lineage>
        <taxon>Bacteria</taxon>
        <taxon>Pseudomonadati</taxon>
        <taxon>Pseudomonadota</taxon>
        <taxon>Alphaproteobacteria</taxon>
        <taxon>Hyphomicrobiales</taxon>
        <taxon>Phyllobacteriaceae</taxon>
        <taxon>Aquamicrobium</taxon>
    </lineage>
</organism>